<dbReference type="AlphaFoldDB" id="T1IBC1"/>
<accession>T1IBC1</accession>
<organism evidence="1 2">
    <name type="scientific">Rhodnius prolixus</name>
    <name type="common">Triatomid bug</name>
    <dbReference type="NCBI Taxonomy" id="13249"/>
    <lineage>
        <taxon>Eukaryota</taxon>
        <taxon>Metazoa</taxon>
        <taxon>Ecdysozoa</taxon>
        <taxon>Arthropoda</taxon>
        <taxon>Hexapoda</taxon>
        <taxon>Insecta</taxon>
        <taxon>Pterygota</taxon>
        <taxon>Neoptera</taxon>
        <taxon>Paraneoptera</taxon>
        <taxon>Hemiptera</taxon>
        <taxon>Heteroptera</taxon>
        <taxon>Panheteroptera</taxon>
        <taxon>Cimicomorpha</taxon>
        <taxon>Reduviidae</taxon>
        <taxon>Triatominae</taxon>
        <taxon>Rhodnius</taxon>
    </lineage>
</organism>
<proteinExistence type="predicted"/>
<name>T1IBC1_RHOPR</name>
<dbReference type="Proteomes" id="UP000015103">
    <property type="component" value="Unassembled WGS sequence"/>
</dbReference>
<evidence type="ECO:0000313" key="1">
    <source>
        <dbReference type="EnsemblMetazoa" id="RPRC013592-PA"/>
    </source>
</evidence>
<keyword evidence="2" id="KW-1185">Reference proteome</keyword>
<dbReference type="VEuPathDB" id="VectorBase:RPRC013592"/>
<evidence type="ECO:0008006" key="3">
    <source>
        <dbReference type="Google" id="ProtNLM"/>
    </source>
</evidence>
<reference evidence="1" key="1">
    <citation type="submission" date="2015-05" db="UniProtKB">
        <authorList>
            <consortium name="EnsemblMetazoa"/>
        </authorList>
    </citation>
    <scope>IDENTIFICATION</scope>
</reference>
<dbReference type="HOGENOM" id="CLU_2187156_0_0_1"/>
<sequence>MFWKVIAKDAEEETIAWVKPLCRMTVNILVVLFGMAAPLLEVIINILHSFLIPLLCLIVPAIMQTIIIYKEKGGEKRSNACKEIVMVIAGLAAFVVKCSVTIMIYLSNS</sequence>
<protein>
    <recommendedName>
        <fullName evidence="3">Amino acid transporter transmembrane domain-containing protein</fullName>
    </recommendedName>
</protein>
<evidence type="ECO:0000313" key="2">
    <source>
        <dbReference type="Proteomes" id="UP000015103"/>
    </source>
</evidence>
<dbReference type="EnsemblMetazoa" id="RPRC013592-RA">
    <property type="protein sequence ID" value="RPRC013592-PA"/>
    <property type="gene ID" value="RPRC013592"/>
</dbReference>
<dbReference type="EMBL" id="ACPB03000218">
    <property type="status" value="NOT_ANNOTATED_CDS"/>
    <property type="molecule type" value="Genomic_DNA"/>
</dbReference>
<dbReference type="InParanoid" id="T1IBC1"/>